<dbReference type="Gene3D" id="1.20.1730.10">
    <property type="entry name" value="Sodium/glucose cotransporter"/>
    <property type="match status" value="1"/>
</dbReference>
<dbReference type="InterPro" id="IPR050277">
    <property type="entry name" value="Sodium:Solute_Symporter"/>
</dbReference>
<evidence type="ECO:0000313" key="16">
    <source>
        <dbReference type="Proteomes" id="UP000289664"/>
    </source>
</evidence>
<keyword evidence="11" id="KW-0739">Sodium transport</keyword>
<feature type="transmembrane region" description="Helical" evidence="14">
    <location>
        <begin position="42"/>
        <end position="63"/>
    </location>
</feature>
<dbReference type="PANTHER" id="PTHR48086">
    <property type="entry name" value="SODIUM/PROLINE SYMPORTER-RELATED"/>
    <property type="match status" value="1"/>
</dbReference>
<feature type="transmembrane region" description="Helical" evidence="14">
    <location>
        <begin position="123"/>
        <end position="142"/>
    </location>
</feature>
<keyword evidence="7 14" id="KW-1133">Transmembrane helix</keyword>
<dbReference type="GeneID" id="62697401"/>
<feature type="transmembrane region" description="Helical" evidence="14">
    <location>
        <begin position="401"/>
        <end position="425"/>
    </location>
</feature>
<evidence type="ECO:0000256" key="10">
    <source>
        <dbReference type="ARBA" id="ARBA00023136"/>
    </source>
</evidence>
<keyword evidence="3" id="KW-0813">Transport</keyword>
<dbReference type="RefSeq" id="WP_039909671.1">
    <property type="nucleotide sequence ID" value="NZ_CP036170.1"/>
</dbReference>
<evidence type="ECO:0000256" key="12">
    <source>
        <dbReference type="ARBA" id="ARBA00033708"/>
    </source>
</evidence>
<evidence type="ECO:0000256" key="14">
    <source>
        <dbReference type="SAM" id="Phobius"/>
    </source>
</evidence>
<keyword evidence="9" id="KW-0406">Ion transport</keyword>
<proteinExistence type="inferred from homology"/>
<dbReference type="OrthoDB" id="9810181at2"/>
<gene>
    <name evidence="15" type="primary">putP</name>
    <name evidence="15" type="ORF">HDCHBGLK_03219</name>
</gene>
<keyword evidence="16" id="KW-1185">Reference proteome</keyword>
<dbReference type="EMBL" id="CP036170">
    <property type="protein sequence ID" value="QBF75808.1"/>
    <property type="molecule type" value="Genomic_DNA"/>
</dbReference>
<organism evidence="15 16">
    <name type="scientific">Clostridium scindens (strain ATCC 35704 / DSM 5676 / VPI 13733 / 19)</name>
    <dbReference type="NCBI Taxonomy" id="411468"/>
    <lineage>
        <taxon>Bacteria</taxon>
        <taxon>Bacillati</taxon>
        <taxon>Bacillota</taxon>
        <taxon>Clostridia</taxon>
        <taxon>Lachnospirales</taxon>
        <taxon>Lachnospiraceae</taxon>
    </lineage>
</organism>
<dbReference type="GO" id="GO:0005886">
    <property type="term" value="C:plasma membrane"/>
    <property type="evidence" value="ECO:0007669"/>
    <property type="project" value="UniProtKB-SubCell"/>
</dbReference>
<feature type="transmembrane region" description="Helical" evidence="14">
    <location>
        <begin position="69"/>
        <end position="92"/>
    </location>
</feature>
<dbReference type="Proteomes" id="UP000289664">
    <property type="component" value="Chromosome"/>
</dbReference>
<dbReference type="PROSITE" id="PS50283">
    <property type="entry name" value="NA_SOLUT_SYMP_3"/>
    <property type="match status" value="1"/>
</dbReference>
<keyword evidence="4" id="KW-1003">Cell membrane</keyword>
<evidence type="ECO:0000256" key="11">
    <source>
        <dbReference type="ARBA" id="ARBA00023201"/>
    </source>
</evidence>
<evidence type="ECO:0000256" key="1">
    <source>
        <dbReference type="ARBA" id="ARBA00004651"/>
    </source>
</evidence>
<sequence>MGIKLMLLIVFFVVMVAVGLYSRKHARSVDGFVLGGRSVGPWLTAFAYGTSYFSAVVFVGYAGQFGWKYGLASTWIGIGNAVLGSLLAWVVLGRRTKVMSQHLKSKTMPDFFGERYGSKALKIMASAIVFVFLVPYTASIYNGLSRLFEMAFDIPYTYCVVVMAVFTGIYVILGGYMATAINDFIQGIIMLIGIVAVIAAVLSGQGGFIDAVRKMAELPSDVPVTMGQPGAFTSFFGPDPLNLLGVVILTSLGTWGLPQMIGKFYAIKDEKAINTGTVISTLFACVVAGGSYFLGGFGRLFDGKAIYDETGNVVFDRIIPHMLSSLPDILIGIVVVLVLSASMSTLASLVLTSSSTLTLDFLKDNVIKDISEKKQVRTMQVLIVFFIVVSVVIALDPPTFIAQLMGISWGALAGAFLAPFLYGLYWRGVTRAAVWASFIAGVGITVSNMFLHYIASPINAGAIAMIAGLVVVPVVSVVTPKLKKDRVEDIFSCYEEKVTITKKRSLEAN</sequence>
<comment type="similarity">
    <text evidence="2 13">Belongs to the sodium:solute symporter (SSF) (TC 2.A.21) family.</text>
</comment>
<dbReference type="PANTHER" id="PTHR48086:SF3">
    <property type="entry name" value="SODIUM_PROLINE SYMPORTER"/>
    <property type="match status" value="1"/>
</dbReference>
<evidence type="ECO:0000256" key="3">
    <source>
        <dbReference type="ARBA" id="ARBA00022448"/>
    </source>
</evidence>
<name>A0A494WRT3_CLOS5</name>
<evidence type="ECO:0000256" key="2">
    <source>
        <dbReference type="ARBA" id="ARBA00006434"/>
    </source>
</evidence>
<dbReference type="KEGG" id="csci:HDCHBGLK_03219"/>
<dbReference type="InterPro" id="IPR038377">
    <property type="entry name" value="Na/Glc_symporter_sf"/>
</dbReference>
<keyword evidence="5 14" id="KW-0812">Transmembrane</keyword>
<evidence type="ECO:0000256" key="6">
    <source>
        <dbReference type="ARBA" id="ARBA00022847"/>
    </source>
</evidence>
<dbReference type="AlphaFoldDB" id="A0A494WRT3"/>
<feature type="transmembrane region" description="Helical" evidence="14">
    <location>
        <begin position="432"/>
        <end position="454"/>
    </location>
</feature>
<evidence type="ECO:0000256" key="8">
    <source>
        <dbReference type="ARBA" id="ARBA00023053"/>
    </source>
</evidence>
<accession>A0A494WRT3</accession>
<keyword evidence="6" id="KW-0769">Symport</keyword>
<keyword evidence="8" id="KW-0915">Sodium</keyword>
<evidence type="ECO:0000256" key="5">
    <source>
        <dbReference type="ARBA" id="ARBA00022692"/>
    </source>
</evidence>
<feature type="transmembrane region" description="Helical" evidence="14">
    <location>
        <begin position="460"/>
        <end position="478"/>
    </location>
</feature>
<evidence type="ECO:0000256" key="4">
    <source>
        <dbReference type="ARBA" id="ARBA00022475"/>
    </source>
</evidence>
<dbReference type="GO" id="GO:0006814">
    <property type="term" value="P:sodium ion transport"/>
    <property type="evidence" value="ECO:0007669"/>
    <property type="project" value="UniProtKB-KW"/>
</dbReference>
<comment type="subcellular location">
    <subcellularLocation>
        <location evidence="1">Cell membrane</location>
        <topology evidence="1">Multi-pass membrane protein</topology>
    </subcellularLocation>
</comment>
<feature type="transmembrane region" description="Helical" evidence="14">
    <location>
        <begin position="188"/>
        <end position="209"/>
    </location>
</feature>
<feature type="transmembrane region" description="Helical" evidence="14">
    <location>
        <begin position="6"/>
        <end position="22"/>
    </location>
</feature>
<dbReference type="Pfam" id="PF00474">
    <property type="entry name" value="SSF"/>
    <property type="match status" value="1"/>
</dbReference>
<dbReference type="GO" id="GO:0015293">
    <property type="term" value="F:symporter activity"/>
    <property type="evidence" value="ECO:0007669"/>
    <property type="project" value="UniProtKB-KW"/>
</dbReference>
<evidence type="ECO:0000313" key="15">
    <source>
        <dbReference type="EMBL" id="QBF75808.1"/>
    </source>
</evidence>
<feature type="transmembrane region" description="Helical" evidence="14">
    <location>
        <begin position="378"/>
        <end position="395"/>
    </location>
</feature>
<evidence type="ECO:0000256" key="7">
    <source>
        <dbReference type="ARBA" id="ARBA00022989"/>
    </source>
</evidence>
<reference evidence="15 16" key="1">
    <citation type="journal article" date="2019" name="Appl. Environ. Microbiol.">
        <title>Clostridium scindens ATCC 35704: integration of nutritional requirements, the complete genome sequence, and global transcriptional responses to bile acids.</title>
        <authorList>
            <person name="Devendran S."/>
            <person name="Shrestha R."/>
            <person name="Alves J.M.P."/>
            <person name="Wolf P.G."/>
            <person name="Ly L."/>
            <person name="Hernandez A.G."/>
            <person name="Mendez-Garcia C."/>
            <person name="Inboden A."/>
            <person name="Wiley J."/>
            <person name="Paul O."/>
            <person name="Allen A."/>
            <person name="Springer E."/>
            <person name="Wright C.L."/>
            <person name="Fields C.J."/>
            <person name="Daniel S.L."/>
            <person name="Ridlon J.M."/>
        </authorList>
    </citation>
    <scope>NUCLEOTIDE SEQUENCE [LARGE SCALE GENOMIC DNA]</scope>
    <source>
        <strain evidence="15 16">ATCC 35704</strain>
    </source>
</reference>
<feature type="transmembrane region" description="Helical" evidence="14">
    <location>
        <begin position="154"/>
        <end position="176"/>
    </location>
</feature>
<feature type="transmembrane region" description="Helical" evidence="14">
    <location>
        <begin position="329"/>
        <end position="357"/>
    </location>
</feature>
<keyword evidence="10 14" id="KW-0472">Membrane</keyword>
<evidence type="ECO:0000256" key="13">
    <source>
        <dbReference type="RuleBase" id="RU362091"/>
    </source>
</evidence>
<dbReference type="InterPro" id="IPR001734">
    <property type="entry name" value="Na/solute_symporter"/>
</dbReference>
<protein>
    <submittedName>
        <fullName evidence="15">Sodium/proline symporter</fullName>
    </submittedName>
</protein>
<comment type="catalytic activity">
    <reaction evidence="12">
        <text>L-proline(in) + Na(+)(in) = L-proline(out) + Na(+)(out)</text>
        <dbReference type="Rhea" id="RHEA:28967"/>
        <dbReference type="ChEBI" id="CHEBI:29101"/>
        <dbReference type="ChEBI" id="CHEBI:60039"/>
    </reaction>
</comment>
<feature type="transmembrane region" description="Helical" evidence="14">
    <location>
        <begin position="241"/>
        <end position="261"/>
    </location>
</feature>
<evidence type="ECO:0000256" key="9">
    <source>
        <dbReference type="ARBA" id="ARBA00023065"/>
    </source>
</evidence>
<feature type="transmembrane region" description="Helical" evidence="14">
    <location>
        <begin position="273"/>
        <end position="294"/>
    </location>
</feature>